<dbReference type="InterPro" id="IPR031705">
    <property type="entry name" value="Glyco_hydro_36_C"/>
</dbReference>
<dbReference type="Gene3D" id="3.20.20.70">
    <property type="entry name" value="Aldolase class I"/>
    <property type="match status" value="1"/>
</dbReference>
<sequence length="736" mass="80852">MTTEPAPTATWTTEAGTTTGAGEIPTAEATTTSSISRDGVAVIVRHPADGAPVVQYWGAGLGPLDAGDLAALVDADHRQTPPGTLDAAWRPSLVPAEPDGWPGRPGVQLVRDGVPLIPRWRRDSVTAGEHEIVSRIVDSAAGLRLTTRLHLEPGGLLGVRHTVTSDHSDLEVQWVEPTLPVPTRADDVLTFSGRWTREKAPRRTPLGRGSTARQTRRGRPGHDQPWLLALSDGPARNRDGEIWAVHLAWSADVTYRTDRLPDQPTLLGAGELLRAGEIRLAPGDEYSSPTAWFAWSDAGLDGIGARFHTYLRSRERHPRAPRPLVLNTWEAVYFDHDPATVARLAERAAEIGVERFVLDDGWFPARRDDTRGLGDWSVDRSVWPDGLEPLAGRVRELGMQFGLWFEPEMVSLDSDLAREHPDWLLHDPVQVPSPGGLSWRTQYVLDLARPEAYAYLLERMGALVGGLGLAFVKWDHNRDLVDARHDGRPGVHVQTVAALRLMAELKARFPGLEIESCSSGGARCDLGVLEVADRVWASDSNDAVERQDIQRWTELLLPPELIGAHAGPPTAHSSGRTVDLSFRLATSLTGSAGFEWNVLECDEAEVARLRRFAGLYRELRPLLHTGTVVHSDVRDPALRVRGVVAEDRSAGVWTVATVASMEDARPEPVRLPGLDPRRRYRVRVRDEVGTAKWGWVTPPWLTAGEVVLTGRVLERVGLQIPALWPQQALVLHVTAV</sequence>
<evidence type="ECO:0000259" key="6">
    <source>
        <dbReference type="Pfam" id="PF16874"/>
    </source>
</evidence>
<dbReference type="PANTHER" id="PTHR43053">
    <property type="entry name" value="GLYCOSIDASE FAMILY 31"/>
    <property type="match status" value="1"/>
</dbReference>
<dbReference type="InterPro" id="IPR013785">
    <property type="entry name" value="Aldolase_TIM"/>
</dbReference>
<accession>A0ABT9PDM8</accession>
<dbReference type="InterPro" id="IPR002252">
    <property type="entry name" value="Glyco_hydro_36"/>
</dbReference>
<dbReference type="InterPro" id="IPR017853">
    <property type="entry name" value="GH"/>
</dbReference>
<dbReference type="EC" id="3.2.1.22" evidence="2"/>
<organism evidence="8 9">
    <name type="scientific">Kineosporia succinea</name>
    <dbReference type="NCBI Taxonomy" id="84632"/>
    <lineage>
        <taxon>Bacteria</taxon>
        <taxon>Bacillati</taxon>
        <taxon>Actinomycetota</taxon>
        <taxon>Actinomycetes</taxon>
        <taxon>Kineosporiales</taxon>
        <taxon>Kineosporiaceae</taxon>
        <taxon>Kineosporia</taxon>
    </lineage>
</organism>
<feature type="region of interest" description="Disordered" evidence="5">
    <location>
        <begin position="1"/>
        <end position="24"/>
    </location>
</feature>
<dbReference type="PANTHER" id="PTHR43053:SF3">
    <property type="entry name" value="ALPHA-GALACTOSIDASE C-RELATED"/>
    <property type="match status" value="1"/>
</dbReference>
<proteinExistence type="predicted"/>
<dbReference type="Pfam" id="PF16874">
    <property type="entry name" value="Glyco_hydro_36C"/>
    <property type="match status" value="1"/>
</dbReference>
<dbReference type="InterPro" id="IPR050985">
    <property type="entry name" value="Alpha-glycosidase_related"/>
</dbReference>
<keyword evidence="4 8" id="KW-0326">Glycosidase</keyword>
<dbReference type="Pfam" id="PF16875">
    <property type="entry name" value="Glyco_hydro_36N"/>
    <property type="match status" value="1"/>
</dbReference>
<comment type="catalytic activity">
    <reaction evidence="1">
        <text>Hydrolysis of terminal, non-reducing alpha-D-galactose residues in alpha-D-galactosides, including galactose oligosaccharides, galactomannans and galactolipids.</text>
        <dbReference type="EC" id="3.2.1.22"/>
    </reaction>
</comment>
<dbReference type="Gene3D" id="2.60.40.1180">
    <property type="entry name" value="Golgi alpha-mannosidase II"/>
    <property type="match status" value="1"/>
</dbReference>
<dbReference type="PRINTS" id="PR00743">
    <property type="entry name" value="GLHYDRLASE36"/>
</dbReference>
<dbReference type="InterPro" id="IPR000111">
    <property type="entry name" value="Glyco_hydro_27/36_CS"/>
</dbReference>
<name>A0ABT9PDM8_9ACTN</name>
<dbReference type="Gene3D" id="2.70.98.60">
    <property type="entry name" value="alpha-galactosidase from lactobacil brevis"/>
    <property type="match status" value="1"/>
</dbReference>
<evidence type="ECO:0000256" key="1">
    <source>
        <dbReference type="ARBA" id="ARBA00001255"/>
    </source>
</evidence>
<dbReference type="GO" id="GO:0004557">
    <property type="term" value="F:alpha-galactosidase activity"/>
    <property type="evidence" value="ECO:0007669"/>
    <property type="project" value="UniProtKB-EC"/>
</dbReference>
<reference evidence="8 9" key="1">
    <citation type="submission" date="2023-07" db="EMBL/GenBank/DDBJ databases">
        <title>Sequencing the genomes of 1000 actinobacteria strains.</title>
        <authorList>
            <person name="Klenk H.-P."/>
        </authorList>
    </citation>
    <scope>NUCLEOTIDE SEQUENCE [LARGE SCALE GENOMIC DNA]</scope>
    <source>
        <strain evidence="8 9">DSM 44388</strain>
    </source>
</reference>
<feature type="region of interest" description="Disordered" evidence="5">
    <location>
        <begin position="199"/>
        <end position="227"/>
    </location>
</feature>
<comment type="caution">
    <text evidence="8">The sequence shown here is derived from an EMBL/GenBank/DDBJ whole genome shotgun (WGS) entry which is preliminary data.</text>
</comment>
<evidence type="ECO:0000259" key="7">
    <source>
        <dbReference type="Pfam" id="PF16875"/>
    </source>
</evidence>
<evidence type="ECO:0000256" key="5">
    <source>
        <dbReference type="SAM" id="MobiDB-lite"/>
    </source>
</evidence>
<evidence type="ECO:0000256" key="2">
    <source>
        <dbReference type="ARBA" id="ARBA00012755"/>
    </source>
</evidence>
<dbReference type="InterPro" id="IPR038417">
    <property type="entry name" value="Alpga-gal_N_sf"/>
</dbReference>
<keyword evidence="9" id="KW-1185">Reference proteome</keyword>
<feature type="domain" description="Glycosyl hydrolase family 36 N-terminal" evidence="7">
    <location>
        <begin position="51"/>
        <end position="281"/>
    </location>
</feature>
<evidence type="ECO:0000256" key="4">
    <source>
        <dbReference type="ARBA" id="ARBA00023295"/>
    </source>
</evidence>
<dbReference type="PROSITE" id="PS00512">
    <property type="entry name" value="ALPHA_GALACTOSIDASE"/>
    <property type="match status" value="1"/>
</dbReference>
<keyword evidence="3 8" id="KW-0378">Hydrolase</keyword>
<feature type="domain" description="Glycosyl hydrolase family 36 C-terminal" evidence="6">
    <location>
        <begin position="643"/>
        <end position="732"/>
    </location>
</feature>
<dbReference type="EMBL" id="JAUSQZ010000001">
    <property type="protein sequence ID" value="MDP9830816.1"/>
    <property type="molecule type" value="Genomic_DNA"/>
</dbReference>
<gene>
    <name evidence="8" type="ORF">J2S57_006565</name>
</gene>
<dbReference type="Proteomes" id="UP001235712">
    <property type="component" value="Unassembled WGS sequence"/>
</dbReference>
<protein>
    <recommendedName>
        <fullName evidence="2">alpha-galactosidase</fullName>
        <ecNumber evidence="2">3.2.1.22</ecNumber>
    </recommendedName>
</protein>
<dbReference type="SUPFAM" id="SSF51445">
    <property type="entry name" value="(Trans)glycosidases"/>
    <property type="match status" value="1"/>
</dbReference>
<dbReference type="Pfam" id="PF02065">
    <property type="entry name" value="Melibiase"/>
    <property type="match status" value="1"/>
</dbReference>
<dbReference type="InterPro" id="IPR031704">
    <property type="entry name" value="Glyco_hydro_36_N"/>
</dbReference>
<evidence type="ECO:0000256" key="3">
    <source>
        <dbReference type="ARBA" id="ARBA00022801"/>
    </source>
</evidence>
<evidence type="ECO:0000313" key="9">
    <source>
        <dbReference type="Proteomes" id="UP001235712"/>
    </source>
</evidence>
<dbReference type="InterPro" id="IPR013780">
    <property type="entry name" value="Glyco_hydro_b"/>
</dbReference>
<evidence type="ECO:0000313" key="8">
    <source>
        <dbReference type="EMBL" id="MDP9830816.1"/>
    </source>
</evidence>
<dbReference type="CDD" id="cd14791">
    <property type="entry name" value="GH36"/>
    <property type="match status" value="1"/>
</dbReference>